<feature type="region of interest" description="Disordered" evidence="1">
    <location>
        <begin position="469"/>
        <end position="562"/>
    </location>
</feature>
<dbReference type="GeneID" id="26305057"/>
<evidence type="ECO:0000256" key="1">
    <source>
        <dbReference type="SAM" id="MobiDB-lite"/>
    </source>
</evidence>
<feature type="region of interest" description="Disordered" evidence="1">
    <location>
        <begin position="63"/>
        <end position="114"/>
    </location>
</feature>
<feature type="region of interest" description="Disordered" evidence="1">
    <location>
        <begin position="653"/>
        <end position="705"/>
    </location>
</feature>
<dbReference type="InterPro" id="IPR008974">
    <property type="entry name" value="TRAF-like"/>
</dbReference>
<dbReference type="PANTHER" id="PTHR24413">
    <property type="entry name" value="SPECKLE-TYPE POZ PROTEIN"/>
    <property type="match status" value="1"/>
</dbReference>
<proteinExistence type="predicted"/>
<feature type="compositionally biased region" description="Polar residues" evidence="1">
    <location>
        <begin position="93"/>
        <end position="112"/>
    </location>
</feature>
<protein>
    <recommendedName>
        <fullName evidence="2">BTB domain-containing protein</fullName>
    </recommendedName>
</protein>
<reference evidence="4" key="1">
    <citation type="journal article" date="2014" name="Genome Announc.">
        <title>Draft Genome Sequence of the Yeast Pseudozyma antarctica Type Strain JCM10317, a Producer of the Glycolipid Biosurfactants, Mannosylerythritol Lipids.</title>
        <authorList>
            <person name="Saika A."/>
            <person name="Koike H."/>
            <person name="Hori T."/>
            <person name="Fukuoka T."/>
            <person name="Sato S."/>
            <person name="Habe H."/>
            <person name="Kitamoto D."/>
            <person name="Morita T."/>
        </authorList>
    </citation>
    <scope>NUCLEOTIDE SEQUENCE [LARGE SCALE GENOMIC DNA]</scope>
    <source>
        <strain evidence="4">JCM 10317</strain>
    </source>
</reference>
<feature type="compositionally biased region" description="Polar residues" evidence="1">
    <location>
        <begin position="489"/>
        <end position="500"/>
    </location>
</feature>
<organism evidence="3 4">
    <name type="scientific">Pseudozyma antarctica</name>
    <name type="common">Yeast</name>
    <name type="synonym">Candida antarctica</name>
    <dbReference type="NCBI Taxonomy" id="84753"/>
    <lineage>
        <taxon>Eukaryota</taxon>
        <taxon>Fungi</taxon>
        <taxon>Dikarya</taxon>
        <taxon>Basidiomycota</taxon>
        <taxon>Ustilaginomycotina</taxon>
        <taxon>Ustilaginomycetes</taxon>
        <taxon>Ustilaginales</taxon>
        <taxon>Ustilaginaceae</taxon>
        <taxon>Moesziomyces</taxon>
    </lineage>
</organism>
<dbReference type="PROSITE" id="PS50097">
    <property type="entry name" value="BTB"/>
    <property type="match status" value="1"/>
</dbReference>
<evidence type="ECO:0000259" key="2">
    <source>
        <dbReference type="PROSITE" id="PS50097"/>
    </source>
</evidence>
<dbReference type="InterPro" id="IPR000210">
    <property type="entry name" value="BTB/POZ_dom"/>
</dbReference>
<dbReference type="CDD" id="cd00121">
    <property type="entry name" value="MATH"/>
    <property type="match status" value="1"/>
</dbReference>
<keyword evidence="4" id="KW-1185">Reference proteome</keyword>
<dbReference type="AlphaFoldDB" id="A0A081CHE2"/>
<dbReference type="InterPro" id="IPR002083">
    <property type="entry name" value="MATH/TRAF_dom"/>
</dbReference>
<dbReference type="Proteomes" id="UP000053758">
    <property type="component" value="Unassembled WGS sequence"/>
</dbReference>
<dbReference type="SUPFAM" id="SSF54695">
    <property type="entry name" value="POZ domain"/>
    <property type="match status" value="1"/>
</dbReference>
<dbReference type="InterPro" id="IPR011333">
    <property type="entry name" value="SKP1/BTB/POZ_sf"/>
</dbReference>
<dbReference type="SUPFAM" id="SSF49599">
    <property type="entry name" value="TRAF domain-like"/>
    <property type="match status" value="1"/>
</dbReference>
<evidence type="ECO:0000313" key="4">
    <source>
        <dbReference type="Proteomes" id="UP000053758"/>
    </source>
</evidence>
<feature type="compositionally biased region" description="Polar residues" evidence="1">
    <location>
        <begin position="513"/>
        <end position="525"/>
    </location>
</feature>
<dbReference type="Gene3D" id="3.30.710.10">
    <property type="entry name" value="Potassium Channel Kv1.1, Chain A"/>
    <property type="match status" value="2"/>
</dbReference>
<feature type="compositionally biased region" description="Acidic residues" evidence="1">
    <location>
        <begin position="653"/>
        <end position="662"/>
    </location>
</feature>
<feature type="domain" description="BTB" evidence="2">
    <location>
        <begin position="332"/>
        <end position="399"/>
    </location>
</feature>
<feature type="region of interest" description="Disordered" evidence="1">
    <location>
        <begin position="577"/>
        <end position="612"/>
    </location>
</feature>
<dbReference type="HOGENOM" id="CLU_017785_0_0_1"/>
<dbReference type="Gene3D" id="2.60.210.10">
    <property type="entry name" value="Apoptosis, Tumor Necrosis Factor Receptor Associated Protein 2, Chain A"/>
    <property type="match status" value="1"/>
</dbReference>
<feature type="region of interest" description="Disordered" evidence="1">
    <location>
        <begin position="385"/>
        <end position="414"/>
    </location>
</feature>
<feature type="compositionally biased region" description="Polar residues" evidence="1">
    <location>
        <begin position="688"/>
        <end position="702"/>
    </location>
</feature>
<dbReference type="EMBL" id="DF830078">
    <property type="protein sequence ID" value="GAK66088.1"/>
    <property type="molecule type" value="Genomic_DNA"/>
</dbReference>
<accession>A0A081CHE2</accession>
<evidence type="ECO:0000313" key="3">
    <source>
        <dbReference type="EMBL" id="GAK66088.1"/>
    </source>
</evidence>
<dbReference type="RefSeq" id="XP_014655766.1">
    <property type="nucleotide sequence ID" value="XM_014800280.1"/>
</dbReference>
<name>A0A081CHE2_PSEA2</name>
<dbReference type="GO" id="GO:0030163">
    <property type="term" value="P:protein catabolic process"/>
    <property type="evidence" value="ECO:0007669"/>
    <property type="project" value="UniProtKB-ARBA"/>
</dbReference>
<gene>
    <name evidence="3" type="ORF">PAN0_011c4310</name>
</gene>
<feature type="compositionally biased region" description="Low complexity" evidence="1">
    <location>
        <begin position="675"/>
        <end position="687"/>
    </location>
</feature>
<sequence length="844" mass="92219">MTGLAQRSVRAFGGHALPFIHHTCRNAPLSAPQRSAALSASVSLHERAASSSQPTSCAIVSRLPAPLPSSHRPLKEAGPTRASGHALTPPRSPASSTLNVDLNSNMSRSPTRCRSGEIAPAVDKVNPTETRSITFEWPLHDLKEHFDSSKSDTKSKVIRSVPFGGGRWTVFFYAQSGLQQFCSLYLNAEPLPEERNCNKSPWETFLSSNSPDRSHTSHSDKAVASRNDGWSRQGLFRFTFKILTLNTGAVLATKEACDHAFSHKTSNWGWAQFSSRDTVFYNNAEVQQSNAFLISVTITANAERPRPLTVGVSVPPALVEAMGSLLDDPDHSDVVFVIRRKRRHPATGVIVTRERRIYAIKKILASRCEYFRDMFDSGFLEADATASSSDDEMPDHPSFAPPSSRGPGQDQLGRSVGALASFSDEDEDDLALEDSDEELDADEVYEMGTWNLHEDGRRDDILMARQATALPPASSTDSSASRHQRETSSDVPQVWPTSAVTVVPTPSGPPRKQPSQQNTPPQSRSRQIHDQDAGTDSGEDAARAPGMSAFQTPQHSPRRELRNDGATDLSQLRDALPARAKPAAQPASRVPQRRKSDESTGASAPTGKKRRKVVVRDAAYATYKALLYYLYTDTVAFAPLHSHFYAQSAASTEDVDVPDDTLDSLGAPLNKPDRASSSSDACASSESGDVSSHAPSAATGSSFAKDRRRAHVLRQQVIDEYCSTHVHVPAPCSAKSMYRLADKLQIPELKDRAQKELAKNLSVDNIVWEAFSGFNSQFPAIRKMETDFLLKHWSEVKGTEVMKSIFARPTAHPGLADVWPHLLSQLEFRGGSSGSKNDDKSART</sequence>